<evidence type="ECO:0000313" key="7">
    <source>
        <dbReference type="Proteomes" id="UP000184206"/>
    </source>
</evidence>
<dbReference type="GO" id="GO:0008270">
    <property type="term" value="F:zinc ion binding"/>
    <property type="evidence" value="ECO:0007669"/>
    <property type="project" value="InterPro"/>
</dbReference>
<sequence>MKRKVYKGAAVLLFSALLVGCQDADPEEQDLETEEESAQQEEEGSHADHDHESEEHDHDHESEEHDHDHESEEHADAEVAEIEGLSDHYHTGDTVTLTASSEAAEDADGHWHWYYRDGEEDEWAAFEGEYEETLETEAVASQEIKATYYDESHNVISESEPLTISIDNHDDGVYEGYFDDDDVADRGISDWAGSWKSVYPYFEAGELDEVYEARAEEDGEMTFDEYKEYYETGYETDVDHIDITGEGEVTFHEENEVFGGSYVYSGYEILEYEAGNRGVRYIFDLEEGDENAPRHIQFSDHIIAPEDSGHFHLYWGDDNASLLEEVAHWPTYYPEDMSVDQIVDDLLLH</sequence>
<proteinExistence type="predicted"/>
<evidence type="ECO:0000256" key="1">
    <source>
        <dbReference type="ARBA" id="ARBA00022729"/>
    </source>
</evidence>
<dbReference type="AlphaFoldDB" id="A0A1M7ITH6"/>
<keyword evidence="2" id="KW-0862">Zinc</keyword>
<dbReference type="InterPro" id="IPR012674">
    <property type="entry name" value="Calycin"/>
</dbReference>
<reference evidence="6 7" key="1">
    <citation type="submission" date="2016-11" db="EMBL/GenBank/DDBJ databases">
        <authorList>
            <person name="Jaros S."/>
            <person name="Januszkiewicz K."/>
            <person name="Wedrychowicz H."/>
        </authorList>
    </citation>
    <scope>NUCLEOTIDE SEQUENCE [LARGE SCALE GENOMIC DNA]</scope>
    <source>
        <strain evidence="6 7">DSM 16010</strain>
    </source>
</reference>
<dbReference type="OrthoDB" id="9810636at2"/>
<feature type="chain" id="PRO_5038360031" evidence="4">
    <location>
        <begin position="25"/>
        <end position="349"/>
    </location>
</feature>
<keyword evidence="7" id="KW-1185">Reference proteome</keyword>
<feature type="domain" description="ZinT" evidence="5">
    <location>
        <begin position="171"/>
        <end position="349"/>
    </location>
</feature>
<protein>
    <submittedName>
        <fullName evidence="6">Zinc transport system substrate-binding protein</fullName>
    </submittedName>
</protein>
<feature type="compositionally biased region" description="Acidic residues" evidence="3">
    <location>
        <begin position="24"/>
        <end position="42"/>
    </location>
</feature>
<evidence type="ECO:0000259" key="5">
    <source>
        <dbReference type="Pfam" id="PF09223"/>
    </source>
</evidence>
<feature type="region of interest" description="Disordered" evidence="3">
    <location>
        <begin position="24"/>
        <end position="75"/>
    </location>
</feature>
<accession>A0A1M7ITH6</accession>
<dbReference type="SUPFAM" id="SSF50814">
    <property type="entry name" value="Lipocalins"/>
    <property type="match status" value="1"/>
</dbReference>
<dbReference type="PROSITE" id="PS51257">
    <property type="entry name" value="PROKAR_LIPOPROTEIN"/>
    <property type="match status" value="1"/>
</dbReference>
<dbReference type="InterPro" id="IPR015304">
    <property type="entry name" value="ZinT_dom"/>
</dbReference>
<name>A0A1M7ITH6_9BACL</name>
<evidence type="ECO:0000313" key="6">
    <source>
        <dbReference type="EMBL" id="SHM43617.1"/>
    </source>
</evidence>
<dbReference type="STRING" id="1123231.SAMN02745189_02144"/>
<evidence type="ECO:0000256" key="4">
    <source>
        <dbReference type="SAM" id="SignalP"/>
    </source>
</evidence>
<dbReference type="Proteomes" id="UP000184206">
    <property type="component" value="Unassembled WGS sequence"/>
</dbReference>
<dbReference type="EMBL" id="FRCF01000011">
    <property type="protein sequence ID" value="SHM43617.1"/>
    <property type="molecule type" value="Genomic_DNA"/>
</dbReference>
<keyword evidence="1 4" id="KW-0732">Signal</keyword>
<dbReference type="Gene3D" id="2.40.128.20">
    <property type="match status" value="1"/>
</dbReference>
<feature type="signal peptide" evidence="4">
    <location>
        <begin position="1"/>
        <end position="24"/>
    </location>
</feature>
<feature type="compositionally biased region" description="Basic and acidic residues" evidence="3">
    <location>
        <begin position="43"/>
        <end position="75"/>
    </location>
</feature>
<dbReference type="RefSeq" id="WP_072710570.1">
    <property type="nucleotide sequence ID" value="NZ_FRCF01000011.1"/>
</dbReference>
<gene>
    <name evidence="6" type="ORF">SAMN02745189_02144</name>
</gene>
<evidence type="ECO:0000256" key="2">
    <source>
        <dbReference type="ARBA" id="ARBA00022833"/>
    </source>
</evidence>
<organism evidence="6 7">
    <name type="scientific">Lacicoccus alkaliphilus DSM 16010</name>
    <dbReference type="NCBI Taxonomy" id="1123231"/>
    <lineage>
        <taxon>Bacteria</taxon>
        <taxon>Bacillati</taxon>
        <taxon>Bacillota</taxon>
        <taxon>Bacilli</taxon>
        <taxon>Bacillales</taxon>
        <taxon>Salinicoccaceae</taxon>
        <taxon>Lacicoccus</taxon>
    </lineage>
</organism>
<dbReference type="Pfam" id="PF09223">
    <property type="entry name" value="ZinT"/>
    <property type="match status" value="1"/>
</dbReference>
<evidence type="ECO:0000256" key="3">
    <source>
        <dbReference type="SAM" id="MobiDB-lite"/>
    </source>
</evidence>